<reference evidence="1 2" key="1">
    <citation type="submission" date="2016-07" db="EMBL/GenBank/DDBJ databases">
        <title>Draft genome of Scalindua rubra, obtained from a brine-seawater interface in the Red Sea, sheds light on salt adaptation in anammox bacteria.</title>
        <authorList>
            <person name="Speth D.R."/>
            <person name="Lagkouvardos I."/>
            <person name="Wang Y."/>
            <person name="Qian P.-Y."/>
            <person name="Dutilh B.E."/>
            <person name="Jetten M.S."/>
        </authorList>
    </citation>
    <scope>NUCLEOTIDE SEQUENCE [LARGE SCALE GENOMIC DNA]</scope>
    <source>
        <strain evidence="1">BSI-1</strain>
    </source>
</reference>
<dbReference type="EMBL" id="MAYW01000364">
    <property type="protein sequence ID" value="ODS29812.1"/>
    <property type="molecule type" value="Genomic_DNA"/>
</dbReference>
<name>A0A1E3X2K4_9BACT</name>
<comment type="caution">
    <text evidence="1">The sequence shown here is derived from an EMBL/GenBank/DDBJ whole genome shotgun (WGS) entry which is preliminary data.</text>
</comment>
<dbReference type="AlphaFoldDB" id="A0A1E3X2K4"/>
<sequence length="72" mass="7833">MSTTCATFSTFLRSRDELDLVICTAISRDSIEQIFDSPKPWNLVLGSTGNMLSAVKHALAAGLLLDNFLLDS</sequence>
<dbReference type="Proteomes" id="UP000094056">
    <property type="component" value="Unassembled WGS sequence"/>
</dbReference>
<accession>A0A1E3X2K4</accession>
<evidence type="ECO:0000313" key="2">
    <source>
        <dbReference type="Proteomes" id="UP000094056"/>
    </source>
</evidence>
<proteinExistence type="predicted"/>
<evidence type="ECO:0000313" key="1">
    <source>
        <dbReference type="EMBL" id="ODS29812.1"/>
    </source>
</evidence>
<gene>
    <name evidence="1" type="ORF">SCARUB_05084</name>
</gene>
<protein>
    <submittedName>
        <fullName evidence="1">Uncharacterized protein</fullName>
    </submittedName>
</protein>
<organism evidence="1 2">
    <name type="scientific">Candidatus Scalindua rubra</name>
    <dbReference type="NCBI Taxonomy" id="1872076"/>
    <lineage>
        <taxon>Bacteria</taxon>
        <taxon>Pseudomonadati</taxon>
        <taxon>Planctomycetota</taxon>
        <taxon>Candidatus Brocadiia</taxon>
        <taxon>Candidatus Brocadiales</taxon>
        <taxon>Candidatus Scalinduaceae</taxon>
        <taxon>Candidatus Scalindua</taxon>
    </lineage>
</organism>